<comment type="cofactor">
    <cofactor evidence="14">
        <name>Zn(2+)</name>
        <dbReference type="ChEBI" id="CHEBI:29105"/>
    </cofactor>
    <text evidence="14">Binds 1 zinc ion per subunit.</text>
</comment>
<dbReference type="SUPFAM" id="SSF52540">
    <property type="entry name" value="P-loop containing nucleoside triphosphate hydrolases"/>
    <property type="match status" value="1"/>
</dbReference>
<comment type="subcellular location">
    <subcellularLocation>
        <location evidence="14">Cell membrane</location>
        <topology evidence="14">Multi-pass membrane protein</topology>
        <orientation evidence="14">Cytoplasmic side</orientation>
    </subcellularLocation>
    <subcellularLocation>
        <location evidence="1">Membrane</location>
    </subcellularLocation>
</comment>
<dbReference type="Pfam" id="PF00004">
    <property type="entry name" value="AAA"/>
    <property type="match status" value="1"/>
</dbReference>
<evidence type="ECO:0000256" key="9">
    <source>
        <dbReference type="ARBA" id="ARBA00022840"/>
    </source>
</evidence>
<comment type="caution">
    <text evidence="18">The sequence shown here is derived from an EMBL/GenBank/DDBJ whole genome shotgun (WGS) entry which is preliminary data.</text>
</comment>
<dbReference type="FunFam" id="3.40.50.300:FF:000001">
    <property type="entry name" value="ATP-dependent zinc metalloprotease FtsH"/>
    <property type="match status" value="1"/>
</dbReference>
<dbReference type="GO" id="GO:0030163">
    <property type="term" value="P:protein catabolic process"/>
    <property type="evidence" value="ECO:0007669"/>
    <property type="project" value="UniProtKB-UniRule"/>
</dbReference>
<evidence type="ECO:0000256" key="11">
    <source>
        <dbReference type="ARBA" id="ARBA00023049"/>
    </source>
</evidence>
<comment type="similarity">
    <text evidence="2 14">In the C-terminal section; belongs to the peptidase M41 family.</text>
</comment>
<organism evidence="18 19">
    <name type="scientific">Candidatus Kaiserbacteria bacterium GW2011_GWA2_58_9</name>
    <dbReference type="NCBI Taxonomy" id="1618672"/>
    <lineage>
        <taxon>Bacteria</taxon>
        <taxon>Candidatus Kaiseribacteriota</taxon>
    </lineage>
</organism>
<keyword evidence="11 14" id="KW-0482">Metalloprotease</keyword>
<dbReference type="GO" id="GO:0004812">
    <property type="term" value="F:aminoacyl-tRNA ligase activity"/>
    <property type="evidence" value="ECO:0007669"/>
    <property type="project" value="UniProtKB-KW"/>
</dbReference>
<evidence type="ECO:0000256" key="10">
    <source>
        <dbReference type="ARBA" id="ARBA00022989"/>
    </source>
</evidence>
<evidence type="ECO:0000256" key="7">
    <source>
        <dbReference type="ARBA" id="ARBA00022801"/>
    </source>
</evidence>
<accession>A0A0G2BJM0</accession>
<evidence type="ECO:0000256" key="16">
    <source>
        <dbReference type="SAM" id="MobiDB-lite"/>
    </source>
</evidence>
<feature type="region of interest" description="Disordered" evidence="16">
    <location>
        <begin position="1"/>
        <end position="24"/>
    </location>
</feature>
<evidence type="ECO:0000256" key="8">
    <source>
        <dbReference type="ARBA" id="ARBA00022833"/>
    </source>
</evidence>
<dbReference type="InterPro" id="IPR003960">
    <property type="entry name" value="ATPase_AAA_CS"/>
</dbReference>
<dbReference type="FunFam" id="1.10.8.60:FF:000001">
    <property type="entry name" value="ATP-dependent zinc metalloprotease FtsH"/>
    <property type="match status" value="1"/>
</dbReference>
<dbReference type="GO" id="GO:0008270">
    <property type="term" value="F:zinc ion binding"/>
    <property type="evidence" value="ECO:0007669"/>
    <property type="project" value="UniProtKB-UniRule"/>
</dbReference>
<evidence type="ECO:0000256" key="2">
    <source>
        <dbReference type="ARBA" id="ARBA00010044"/>
    </source>
</evidence>
<comment type="function">
    <text evidence="14">Acts as a processive, ATP-dependent zinc metallopeptidase for both cytoplasmic and membrane proteins. Plays a role in the quality control of integral membrane proteins.</text>
</comment>
<evidence type="ECO:0000256" key="12">
    <source>
        <dbReference type="ARBA" id="ARBA00023136"/>
    </source>
</evidence>
<dbReference type="Gene3D" id="3.40.50.300">
    <property type="entry name" value="P-loop containing nucleotide triphosphate hydrolases"/>
    <property type="match status" value="1"/>
</dbReference>
<evidence type="ECO:0000313" key="18">
    <source>
        <dbReference type="EMBL" id="KKW45969.1"/>
    </source>
</evidence>
<dbReference type="EMBL" id="LCSD01000034">
    <property type="protein sequence ID" value="KKW45969.1"/>
    <property type="molecule type" value="Genomic_DNA"/>
</dbReference>
<dbReference type="Pfam" id="PF01434">
    <property type="entry name" value="Peptidase_M41"/>
    <property type="match status" value="1"/>
</dbReference>
<dbReference type="PROSITE" id="PS00674">
    <property type="entry name" value="AAA"/>
    <property type="match status" value="1"/>
</dbReference>
<evidence type="ECO:0000256" key="3">
    <source>
        <dbReference type="ARBA" id="ARBA00022670"/>
    </source>
</evidence>
<evidence type="ECO:0000256" key="6">
    <source>
        <dbReference type="ARBA" id="ARBA00022741"/>
    </source>
</evidence>
<keyword evidence="7 14" id="KW-0378">Hydrolase</keyword>
<dbReference type="CDD" id="cd19501">
    <property type="entry name" value="RecA-like_FtsH"/>
    <property type="match status" value="1"/>
</dbReference>
<dbReference type="NCBIfam" id="TIGR01241">
    <property type="entry name" value="FtsH_fam"/>
    <property type="match status" value="1"/>
</dbReference>
<dbReference type="Pfam" id="PF17862">
    <property type="entry name" value="AAA_lid_3"/>
    <property type="match status" value="1"/>
</dbReference>
<feature type="binding site" evidence="14">
    <location>
        <position position="451"/>
    </location>
    <ligand>
        <name>Zn(2+)</name>
        <dbReference type="ChEBI" id="CHEBI:29105"/>
        <note>catalytic</note>
    </ligand>
</feature>
<keyword evidence="18" id="KW-0436">Ligase</keyword>
<dbReference type="Gene3D" id="1.10.8.60">
    <property type="match status" value="1"/>
</dbReference>
<keyword evidence="4 14" id="KW-0812">Transmembrane</keyword>
<evidence type="ECO:0000256" key="13">
    <source>
        <dbReference type="ARBA" id="ARBA00061570"/>
    </source>
</evidence>
<protein>
    <recommendedName>
        <fullName evidence="14">ATP-dependent zinc metalloprotease FtsH</fullName>
        <ecNumber evidence="14">3.4.24.-</ecNumber>
    </recommendedName>
</protein>
<name>A0A0G2BJM0_9BACT</name>
<feature type="transmembrane region" description="Helical" evidence="14">
    <location>
        <begin position="133"/>
        <end position="155"/>
    </location>
</feature>
<dbReference type="EC" id="3.4.24.-" evidence="14"/>
<dbReference type="GO" id="GO:0004222">
    <property type="term" value="F:metalloendopeptidase activity"/>
    <property type="evidence" value="ECO:0007669"/>
    <property type="project" value="InterPro"/>
</dbReference>
<dbReference type="PANTHER" id="PTHR23076">
    <property type="entry name" value="METALLOPROTEASE M41 FTSH"/>
    <property type="match status" value="1"/>
</dbReference>
<feature type="active site" evidence="14">
    <location>
        <position position="452"/>
    </location>
</feature>
<keyword evidence="10 14" id="KW-1133">Transmembrane helix</keyword>
<dbReference type="InterPro" id="IPR005936">
    <property type="entry name" value="FtsH"/>
</dbReference>
<keyword evidence="6 14" id="KW-0547">Nucleotide-binding</keyword>
<keyword evidence="12 14" id="KW-0472">Membrane</keyword>
<dbReference type="InterPro" id="IPR037219">
    <property type="entry name" value="Peptidase_M41-like"/>
</dbReference>
<evidence type="ECO:0000259" key="17">
    <source>
        <dbReference type="SMART" id="SM00382"/>
    </source>
</evidence>
<dbReference type="HAMAP" id="MF_01458">
    <property type="entry name" value="FtsH"/>
    <property type="match status" value="1"/>
</dbReference>
<dbReference type="PANTHER" id="PTHR23076:SF97">
    <property type="entry name" value="ATP-DEPENDENT ZINC METALLOPROTEASE YME1L1"/>
    <property type="match status" value="1"/>
</dbReference>
<comment type="caution">
    <text evidence="14">Lacks conserved residue(s) required for the propagation of feature annotation.</text>
</comment>
<evidence type="ECO:0000256" key="15">
    <source>
        <dbReference type="RuleBase" id="RU003651"/>
    </source>
</evidence>
<dbReference type="SUPFAM" id="SSF140990">
    <property type="entry name" value="FtsH protease domain-like"/>
    <property type="match status" value="1"/>
</dbReference>
<dbReference type="GO" id="GO:0016887">
    <property type="term" value="F:ATP hydrolysis activity"/>
    <property type="evidence" value="ECO:0007669"/>
    <property type="project" value="UniProtKB-UniRule"/>
</dbReference>
<sequence>MADLNQESQKPRRARGPARPPQSGGPSIWMQLAMAFAVFLVLSAGYSLVRQYVVSEAETVPLSQIASDVAAGKIESLLVEGDAITATYADETKKKSRKETEASLTETLANYQVSQEQIGAVKIEIKDEGGARFWFLTLAPLMVPVLLLFGIIWYLSRQMRGAGMQAFTFGRSMARLTSPEDQVQRVTFADVAGAKEAKEELTEIVDFLKNPKKFIQIGARIPKGVLLMGAAGTGKTLLARAVAGESNVPFFSISGSEFVEMFVGVGASRVRDTFQVAKKASPSILFIDEIDAIGRVRGTGVGGGNDEREQTLNQILVELDGFEPNEKVIVMAATNRPDVLDPALVRPGRFDRRVVIDLPDRKDREDILKVHARQKPLGPDVRLTVIAERTPGFSGADLANLMNEGAILAARENRKEITQYDLIRSIEKVMLGPERRSHVLNKKEKEITAYHEAGHALVASVLPYADPVHKISIISRGRAAGYTLKLPFEDRKMQSRKEFLDDIAVSLGGYVAERMIFGDITTGAANDLQVLSALARNMVARYGMSEKMGPIAFAASAQRAIFGEGVEGGEQSEEVASQIDAEVKRIIEGAHKKAEGVLKKHRKALDAIAGQLVEVETIERDDFEKILIAHGITPKKKEDIEHQPLA</sequence>
<comment type="similarity">
    <text evidence="13 14">In the central section; belongs to the AAA ATPase family.</text>
</comment>
<dbReference type="InterPro" id="IPR000642">
    <property type="entry name" value="Peptidase_M41"/>
</dbReference>
<dbReference type="GO" id="GO:0004176">
    <property type="term" value="F:ATP-dependent peptidase activity"/>
    <property type="evidence" value="ECO:0007669"/>
    <property type="project" value="InterPro"/>
</dbReference>
<comment type="similarity">
    <text evidence="15">Belongs to the AAA ATPase family.</text>
</comment>
<keyword evidence="5 14" id="KW-0479">Metal-binding</keyword>
<dbReference type="GO" id="GO:0006508">
    <property type="term" value="P:proteolysis"/>
    <property type="evidence" value="ECO:0007669"/>
    <property type="project" value="UniProtKB-KW"/>
</dbReference>
<keyword evidence="9 14" id="KW-0067">ATP-binding</keyword>
<keyword evidence="8 14" id="KW-0862">Zinc</keyword>
<evidence type="ECO:0000256" key="4">
    <source>
        <dbReference type="ARBA" id="ARBA00022692"/>
    </source>
</evidence>
<feature type="transmembrane region" description="Helical" evidence="14">
    <location>
        <begin position="28"/>
        <end position="49"/>
    </location>
</feature>
<feature type="domain" description="AAA+ ATPase" evidence="17">
    <location>
        <begin position="221"/>
        <end position="360"/>
    </location>
</feature>
<dbReference type="InterPro" id="IPR003593">
    <property type="entry name" value="AAA+_ATPase"/>
</dbReference>
<keyword evidence="18" id="KW-0030">Aminoacyl-tRNA synthetase</keyword>
<feature type="binding site" evidence="14">
    <location>
        <position position="455"/>
    </location>
    <ligand>
        <name>Zn(2+)</name>
        <dbReference type="ChEBI" id="CHEBI:29105"/>
        <note>catalytic</note>
    </ligand>
</feature>
<dbReference type="GO" id="GO:0005886">
    <property type="term" value="C:plasma membrane"/>
    <property type="evidence" value="ECO:0007669"/>
    <property type="project" value="UniProtKB-SubCell"/>
</dbReference>
<dbReference type="InterPro" id="IPR027417">
    <property type="entry name" value="P-loop_NTPase"/>
</dbReference>
<dbReference type="Proteomes" id="UP000034789">
    <property type="component" value="Unassembled WGS sequence"/>
</dbReference>
<dbReference type="PATRIC" id="fig|1618672.3.peg.537"/>
<dbReference type="InterPro" id="IPR003959">
    <property type="entry name" value="ATPase_AAA_core"/>
</dbReference>
<evidence type="ECO:0000256" key="5">
    <source>
        <dbReference type="ARBA" id="ARBA00022723"/>
    </source>
</evidence>
<feature type="binding site" evidence="14">
    <location>
        <position position="527"/>
    </location>
    <ligand>
        <name>Zn(2+)</name>
        <dbReference type="ChEBI" id="CHEBI:29105"/>
        <note>catalytic</note>
    </ligand>
</feature>
<gene>
    <name evidence="14" type="primary">ftsH</name>
    <name evidence="18" type="ORF">UY98_C0034G0002</name>
</gene>
<reference evidence="18 19" key="1">
    <citation type="journal article" date="2015" name="Nature">
        <title>rRNA introns, odd ribosomes, and small enigmatic genomes across a large radiation of phyla.</title>
        <authorList>
            <person name="Brown C.T."/>
            <person name="Hug L.A."/>
            <person name="Thomas B.C."/>
            <person name="Sharon I."/>
            <person name="Castelle C.J."/>
            <person name="Singh A."/>
            <person name="Wilkins M.J."/>
            <person name="Williams K.H."/>
            <person name="Banfield J.F."/>
        </authorList>
    </citation>
    <scope>NUCLEOTIDE SEQUENCE [LARGE SCALE GENOMIC DNA]</scope>
</reference>
<dbReference type="AlphaFoldDB" id="A0A0G2BJM0"/>
<dbReference type="SMART" id="SM00382">
    <property type="entry name" value="AAA"/>
    <property type="match status" value="1"/>
</dbReference>
<dbReference type="GO" id="GO:0005524">
    <property type="term" value="F:ATP binding"/>
    <property type="evidence" value="ECO:0007669"/>
    <property type="project" value="UniProtKB-UniRule"/>
</dbReference>
<keyword evidence="3 14" id="KW-0645">Protease</keyword>
<dbReference type="FunFam" id="1.20.58.760:FF:000001">
    <property type="entry name" value="ATP-dependent zinc metalloprotease FtsH"/>
    <property type="match status" value="1"/>
</dbReference>
<evidence type="ECO:0000256" key="14">
    <source>
        <dbReference type="HAMAP-Rule" id="MF_01458"/>
    </source>
</evidence>
<comment type="subunit">
    <text evidence="14">Homohexamer.</text>
</comment>
<keyword evidence="14" id="KW-1003">Cell membrane</keyword>
<proteinExistence type="inferred from homology"/>
<evidence type="ECO:0000256" key="1">
    <source>
        <dbReference type="ARBA" id="ARBA00004370"/>
    </source>
</evidence>
<dbReference type="Gene3D" id="1.20.58.760">
    <property type="entry name" value="Peptidase M41"/>
    <property type="match status" value="1"/>
</dbReference>
<dbReference type="InterPro" id="IPR041569">
    <property type="entry name" value="AAA_lid_3"/>
</dbReference>
<evidence type="ECO:0000313" key="19">
    <source>
        <dbReference type="Proteomes" id="UP000034789"/>
    </source>
</evidence>